<dbReference type="InterPro" id="IPR023209">
    <property type="entry name" value="DAO"/>
</dbReference>
<dbReference type="SUPFAM" id="SSF51971">
    <property type="entry name" value="Nucleotide-binding domain"/>
    <property type="match status" value="1"/>
</dbReference>
<evidence type="ECO:0000256" key="2">
    <source>
        <dbReference type="ARBA" id="ARBA00006730"/>
    </source>
</evidence>
<keyword evidence="8" id="KW-1185">Reference proteome</keyword>
<dbReference type="EMBL" id="MU838997">
    <property type="protein sequence ID" value="KAK1772133.1"/>
    <property type="molecule type" value="Genomic_DNA"/>
</dbReference>
<evidence type="ECO:0000256" key="4">
    <source>
        <dbReference type="ARBA" id="ARBA00022827"/>
    </source>
</evidence>
<dbReference type="InterPro" id="IPR006076">
    <property type="entry name" value="FAD-dep_OxRdtase"/>
</dbReference>
<protein>
    <submittedName>
        <fullName evidence="7">NAD(P)-binding domain protein</fullName>
    </submittedName>
</protein>
<proteinExistence type="inferred from homology"/>
<evidence type="ECO:0000256" key="5">
    <source>
        <dbReference type="ARBA" id="ARBA00023002"/>
    </source>
</evidence>
<evidence type="ECO:0000313" key="7">
    <source>
        <dbReference type="EMBL" id="KAK1772133.1"/>
    </source>
</evidence>
<accession>A0AAJ0C8J0</accession>
<dbReference type="Gene3D" id="3.40.50.720">
    <property type="entry name" value="NAD(P)-binding Rossmann-like Domain"/>
    <property type="match status" value="1"/>
</dbReference>
<dbReference type="SUPFAM" id="SSF54373">
    <property type="entry name" value="FAD-linked reductases, C-terminal domain"/>
    <property type="match status" value="1"/>
</dbReference>
<dbReference type="GO" id="GO:0005737">
    <property type="term" value="C:cytoplasm"/>
    <property type="evidence" value="ECO:0007669"/>
    <property type="project" value="TreeGrafter"/>
</dbReference>
<dbReference type="GO" id="GO:0019478">
    <property type="term" value="P:D-amino acid catabolic process"/>
    <property type="evidence" value="ECO:0007669"/>
    <property type="project" value="TreeGrafter"/>
</dbReference>
<evidence type="ECO:0000313" key="8">
    <source>
        <dbReference type="Proteomes" id="UP001244011"/>
    </source>
</evidence>
<dbReference type="PIRSF" id="PIRSF000189">
    <property type="entry name" value="D-aa_oxidase"/>
    <property type="match status" value="1"/>
</dbReference>
<organism evidence="7 8">
    <name type="scientific">Phialemonium atrogriseum</name>
    <dbReference type="NCBI Taxonomy" id="1093897"/>
    <lineage>
        <taxon>Eukaryota</taxon>
        <taxon>Fungi</taxon>
        <taxon>Dikarya</taxon>
        <taxon>Ascomycota</taxon>
        <taxon>Pezizomycotina</taxon>
        <taxon>Sordariomycetes</taxon>
        <taxon>Sordariomycetidae</taxon>
        <taxon>Cephalothecales</taxon>
        <taxon>Cephalothecaceae</taxon>
        <taxon>Phialemonium</taxon>
    </lineage>
</organism>
<keyword evidence="3" id="KW-0285">Flavoprotein</keyword>
<dbReference type="GO" id="GO:0003884">
    <property type="term" value="F:D-amino-acid oxidase activity"/>
    <property type="evidence" value="ECO:0007669"/>
    <property type="project" value="InterPro"/>
</dbReference>
<dbReference type="GeneID" id="85309557"/>
<keyword evidence="4" id="KW-0274">FAD</keyword>
<feature type="domain" description="FAD dependent oxidoreductase" evidence="6">
    <location>
        <begin position="8"/>
        <end position="327"/>
    </location>
</feature>
<dbReference type="Pfam" id="PF01266">
    <property type="entry name" value="DAO"/>
    <property type="match status" value="1"/>
</dbReference>
<comment type="similarity">
    <text evidence="2">Belongs to the DAMOX/DASOX family.</text>
</comment>
<dbReference type="AlphaFoldDB" id="A0AAJ0C8J0"/>
<reference evidence="7" key="1">
    <citation type="submission" date="2023-06" db="EMBL/GenBank/DDBJ databases">
        <title>Genome-scale phylogeny and comparative genomics of the fungal order Sordariales.</title>
        <authorList>
            <consortium name="Lawrence Berkeley National Laboratory"/>
            <person name="Hensen N."/>
            <person name="Bonometti L."/>
            <person name="Westerberg I."/>
            <person name="Brannstrom I.O."/>
            <person name="Guillou S."/>
            <person name="Cros-Aarteil S."/>
            <person name="Calhoun S."/>
            <person name="Haridas S."/>
            <person name="Kuo A."/>
            <person name="Mondo S."/>
            <person name="Pangilinan J."/>
            <person name="Riley R."/>
            <person name="Labutti K."/>
            <person name="Andreopoulos B."/>
            <person name="Lipzen A."/>
            <person name="Chen C."/>
            <person name="Yanf M."/>
            <person name="Daum C."/>
            <person name="Ng V."/>
            <person name="Clum A."/>
            <person name="Steindorff A."/>
            <person name="Ohm R."/>
            <person name="Martin F."/>
            <person name="Silar P."/>
            <person name="Natvig D."/>
            <person name="Lalanne C."/>
            <person name="Gautier V."/>
            <person name="Ament-Velasquez S.L."/>
            <person name="Kruys A."/>
            <person name="Hutchinson M.I."/>
            <person name="Powell A.J."/>
            <person name="Barry K."/>
            <person name="Miller A.N."/>
            <person name="Grigoriev I.V."/>
            <person name="Debuchy R."/>
            <person name="Gladieux P."/>
            <person name="Thoren M.H."/>
            <person name="Johannesson H."/>
        </authorList>
    </citation>
    <scope>NUCLEOTIDE SEQUENCE</scope>
    <source>
        <strain evidence="7">8032-3</strain>
    </source>
</reference>
<name>A0AAJ0C8J0_9PEZI</name>
<dbReference type="Proteomes" id="UP001244011">
    <property type="component" value="Unassembled WGS sequence"/>
</dbReference>
<dbReference type="RefSeq" id="XP_060288346.1">
    <property type="nucleotide sequence ID" value="XM_060426370.1"/>
</dbReference>
<comment type="cofactor">
    <cofactor evidence="1">
        <name>FAD</name>
        <dbReference type="ChEBI" id="CHEBI:57692"/>
    </cofactor>
</comment>
<dbReference type="GO" id="GO:0071949">
    <property type="term" value="F:FAD binding"/>
    <property type="evidence" value="ECO:0007669"/>
    <property type="project" value="InterPro"/>
</dbReference>
<dbReference type="Gene3D" id="3.30.9.10">
    <property type="entry name" value="D-Amino Acid Oxidase, subunit A, domain 2"/>
    <property type="match status" value="1"/>
</dbReference>
<dbReference type="PANTHER" id="PTHR11530:SF11">
    <property type="entry name" value="D-ASPARTATE OXIDASE"/>
    <property type="match status" value="1"/>
</dbReference>
<comment type="caution">
    <text evidence="7">The sequence shown here is derived from an EMBL/GenBank/DDBJ whole genome shotgun (WGS) entry which is preliminary data.</text>
</comment>
<gene>
    <name evidence="7" type="ORF">QBC33DRAFT_520355</name>
</gene>
<keyword evidence="5" id="KW-0560">Oxidoreductase</keyword>
<sequence length="341" mass="37368">MKDTIACDVGVVGAGIIGLASALDLVQAGYRVAVVARNLPGDKTTEWSSPWAGAAMLPSQTDDVTDIEMQRKSFQKYMALAHEDPATGVQMVKVTEYWDDKDKRVNPWYSVVPDFESLAASELPPGTKGGNRFTSTTINPDLLLPWLQSILEKRFGVVFIKDTIPSLKHAAQRLRCKAIVNASGLGAFYLAGDEKVVGIRGQTLLIKSSAVSPDLDRQVRIRRGNEYTYVIPRMSQGVVIGGIEDFQSRDTEVDAALRQDIVRRVDIMTGGRFRGIDLERDVVRDIVGFRPGREGGYRIQREGNVVHAYGFGGAGYRYSWGASSKVVELVDELGLGKGSKL</sequence>
<evidence type="ECO:0000256" key="3">
    <source>
        <dbReference type="ARBA" id="ARBA00022630"/>
    </source>
</evidence>
<evidence type="ECO:0000256" key="1">
    <source>
        <dbReference type="ARBA" id="ARBA00001974"/>
    </source>
</evidence>
<evidence type="ECO:0000259" key="6">
    <source>
        <dbReference type="Pfam" id="PF01266"/>
    </source>
</evidence>
<dbReference type="PANTHER" id="PTHR11530">
    <property type="entry name" value="D-AMINO ACID OXIDASE"/>
    <property type="match status" value="1"/>
</dbReference>